<proteinExistence type="predicted"/>
<protein>
    <submittedName>
        <fullName evidence="2">Uncharacterized protein</fullName>
    </submittedName>
</protein>
<gene>
    <name evidence="2" type="ORF">ACFPRA_19095</name>
</gene>
<keyword evidence="1" id="KW-1133">Transmembrane helix</keyword>
<evidence type="ECO:0000313" key="2">
    <source>
        <dbReference type="EMBL" id="MFC5590989.1"/>
    </source>
</evidence>
<organism evidence="2 3">
    <name type="scientific">Sporosarcina soli</name>
    <dbReference type="NCBI Taxonomy" id="334736"/>
    <lineage>
        <taxon>Bacteria</taxon>
        <taxon>Bacillati</taxon>
        <taxon>Bacillota</taxon>
        <taxon>Bacilli</taxon>
        <taxon>Bacillales</taxon>
        <taxon>Caryophanaceae</taxon>
        <taxon>Sporosarcina</taxon>
    </lineage>
</organism>
<feature type="transmembrane region" description="Helical" evidence="1">
    <location>
        <begin position="42"/>
        <end position="60"/>
    </location>
</feature>
<evidence type="ECO:0000256" key="1">
    <source>
        <dbReference type="SAM" id="Phobius"/>
    </source>
</evidence>
<evidence type="ECO:0000313" key="3">
    <source>
        <dbReference type="Proteomes" id="UP001596109"/>
    </source>
</evidence>
<keyword evidence="1" id="KW-0812">Transmembrane</keyword>
<keyword evidence="3" id="KW-1185">Reference proteome</keyword>
<dbReference type="RefSeq" id="WP_381438214.1">
    <property type="nucleotide sequence ID" value="NZ_JBHSNO010000015.1"/>
</dbReference>
<dbReference type="EMBL" id="JBHSNO010000015">
    <property type="protein sequence ID" value="MFC5590989.1"/>
    <property type="molecule type" value="Genomic_DNA"/>
</dbReference>
<comment type="caution">
    <text evidence="2">The sequence shown here is derived from an EMBL/GenBank/DDBJ whole genome shotgun (WGS) entry which is preliminary data.</text>
</comment>
<feature type="transmembrane region" description="Helical" evidence="1">
    <location>
        <begin position="102"/>
        <end position="124"/>
    </location>
</feature>
<feature type="transmembrane region" description="Helical" evidence="1">
    <location>
        <begin position="72"/>
        <end position="96"/>
    </location>
</feature>
<dbReference type="Proteomes" id="UP001596109">
    <property type="component" value="Unassembled WGS sequence"/>
</dbReference>
<accession>A0ABW0TNB6</accession>
<name>A0ABW0TNB6_9BACL</name>
<feature type="transmembrane region" description="Helical" evidence="1">
    <location>
        <begin position="7"/>
        <end position="30"/>
    </location>
</feature>
<keyword evidence="1" id="KW-0472">Membrane</keyword>
<reference evidence="3" key="1">
    <citation type="journal article" date="2019" name="Int. J. Syst. Evol. Microbiol.">
        <title>The Global Catalogue of Microorganisms (GCM) 10K type strain sequencing project: providing services to taxonomists for standard genome sequencing and annotation.</title>
        <authorList>
            <consortium name="The Broad Institute Genomics Platform"/>
            <consortium name="The Broad Institute Genome Sequencing Center for Infectious Disease"/>
            <person name="Wu L."/>
            <person name="Ma J."/>
        </authorList>
    </citation>
    <scope>NUCLEOTIDE SEQUENCE [LARGE SCALE GENOMIC DNA]</scope>
    <source>
        <strain evidence="3">CGMCC 4.1434</strain>
    </source>
</reference>
<sequence length="135" mass="15118">MQSKITLLILCIVGIFLFVYGTAGGLRLLLGKFLLEGGFANVNYATLALLCAVPFILYIVATSNTVETMRELIMTSGAFFVIIFMYANVLLVNSLIVMHPEMVTRLLTVFPAASFLLVFVLSFVQKRNIWWKETK</sequence>